<dbReference type="AlphaFoldDB" id="A0A6B8VYA0"/>
<dbReference type="GO" id="GO:0016740">
    <property type="term" value="F:transferase activity"/>
    <property type="evidence" value="ECO:0007669"/>
    <property type="project" value="UniProtKB-KW"/>
</dbReference>
<reference evidence="2 3" key="1">
    <citation type="journal article" date="2021" name="Int. J. Syst. Evol. Microbiol.">
        <title>Classification of three corynebacterial strains isolated from a small paddock in North Rhine-Westphalia: proposal of &lt;i&gt;Corynebacterium kalinowskii&lt;/i&gt; sp. nov., &lt;i&gt;Corynebacterium comes&lt;/i&gt; sp. nov. and &lt;i&gt;Corynebacterium occultum&lt;/i&gt; sp. nov.</title>
        <authorList>
            <person name="Schaffert L."/>
            <person name="Ruwe M."/>
            <person name="Milse J."/>
            <person name="Hanuschka K."/>
            <person name="Ortseifen V."/>
            <person name="Droste J."/>
            <person name="Brandt D."/>
            <person name="Schl L."/>
            <person name="Kutter Y."/>
            <person name="Vinke S."/>
            <person name="Vieh P."/>
            <person name="Jacob L."/>
            <person name="L N.C."/>
            <person name="Schulte-Berndt E."/>
            <person name="Hain C."/>
            <person name="Linder M."/>
            <person name="Schmidt P."/>
            <person name="Wollenschl L."/>
            <person name="Luttermann T."/>
            <person name="Thieme E."/>
            <person name="Hassa J."/>
            <person name="Haak M."/>
            <person name="Wittchen M."/>
            <person name="Mentz A."/>
            <person name="Persicke M."/>
            <person name="Busche T."/>
            <person name="R C."/>
        </authorList>
    </citation>
    <scope>NUCLEOTIDE SEQUENCE [LARGE SCALE GENOMIC DNA]</scope>
    <source>
        <strain evidence="2 3">2019</strain>
    </source>
</reference>
<dbReference type="Pfam" id="PF04230">
    <property type="entry name" value="PS_pyruv_trans"/>
    <property type="match status" value="1"/>
</dbReference>
<proteinExistence type="predicted"/>
<keyword evidence="3" id="KW-1185">Reference proteome</keyword>
<dbReference type="InterPro" id="IPR007345">
    <property type="entry name" value="Polysacch_pyruvyl_Trfase"/>
</dbReference>
<evidence type="ECO:0000259" key="1">
    <source>
        <dbReference type="Pfam" id="PF04230"/>
    </source>
</evidence>
<gene>
    <name evidence="2" type="ORF">CETAM_09460</name>
</gene>
<evidence type="ECO:0000313" key="2">
    <source>
        <dbReference type="EMBL" id="QGU05141.1"/>
    </source>
</evidence>
<dbReference type="KEGG" id="ccoe:CETAM_09460"/>
<accession>A0A6B8VYA0</accession>
<feature type="domain" description="Polysaccharide pyruvyl transferase" evidence="1">
    <location>
        <begin position="2"/>
        <end position="260"/>
    </location>
</feature>
<name>A0A6B8VYA0_9CORY</name>
<dbReference type="RefSeq" id="WP_156228621.1">
    <property type="nucleotide sequence ID" value="NZ_CP046453.1"/>
</dbReference>
<dbReference type="EMBL" id="CP046453">
    <property type="protein sequence ID" value="QGU05141.1"/>
    <property type="molecule type" value="Genomic_DNA"/>
</dbReference>
<evidence type="ECO:0000313" key="3">
    <source>
        <dbReference type="Proteomes" id="UP000425178"/>
    </source>
</evidence>
<organism evidence="2 3">
    <name type="scientific">Corynebacterium comes</name>
    <dbReference type="NCBI Taxonomy" id="2675218"/>
    <lineage>
        <taxon>Bacteria</taxon>
        <taxon>Bacillati</taxon>
        <taxon>Actinomycetota</taxon>
        <taxon>Actinomycetes</taxon>
        <taxon>Mycobacteriales</taxon>
        <taxon>Corynebacteriaceae</taxon>
        <taxon>Corynebacterium</taxon>
    </lineage>
</organism>
<protein>
    <submittedName>
        <fullName evidence="2">Polysaccharide pyruvyl transferase</fullName>
    </submittedName>
</protein>
<dbReference type="Proteomes" id="UP000425178">
    <property type="component" value="Chromosome"/>
</dbReference>
<keyword evidence="2" id="KW-0808">Transferase</keyword>
<sequence length="311" mass="35444">MGDFIINESIMREMGYLFNENFVIRYGTHNPLLHHFQMIKPNAVNKTCREANFKFLGGTNLLKRNLMRPILDWNVDLVTSALYKGSVALGCGIAGIDNGKTNTYTKRAYDRALSKNYVHSVRDEASKRFLERLGFEACNTGCPTLWGFTDGLNESIPKTKSEHVVFTLTDYAPDLKQDQKLINILNRNYKEVYFWVQGSEDFKYLEQFSGIENVKIINPSLSSYKEILVKGGIDYVGTRLHAGIYAMQHSVRSVILAVDNRARDMDESHHLNVIEREDVDSLPSLLNSSITTSIFVDHELVNSWKGQFKSL</sequence>